<dbReference type="Proteomes" id="UP000006727">
    <property type="component" value="Chromosome 23"/>
</dbReference>
<protein>
    <recommendedName>
        <fullName evidence="4">Transcription regulator PadR N-terminal domain-containing protein</fullName>
    </recommendedName>
</protein>
<feature type="chain" id="PRO_5029523822" description="Transcription regulator PadR N-terminal domain-containing protein" evidence="1">
    <location>
        <begin position="22"/>
        <end position="68"/>
    </location>
</feature>
<dbReference type="Gramene" id="Pp3c23_3890V3.2">
    <property type="protein sequence ID" value="PAC:32948910.CDS.1"/>
    <property type="gene ID" value="Pp3c23_3890"/>
</dbReference>
<proteinExistence type="predicted"/>
<reference evidence="2 3" key="2">
    <citation type="journal article" date="2018" name="Plant J.">
        <title>The Physcomitrella patens chromosome-scale assembly reveals moss genome structure and evolution.</title>
        <authorList>
            <person name="Lang D."/>
            <person name="Ullrich K.K."/>
            <person name="Murat F."/>
            <person name="Fuchs J."/>
            <person name="Jenkins J."/>
            <person name="Haas F.B."/>
            <person name="Piednoel M."/>
            <person name="Gundlach H."/>
            <person name="Van Bel M."/>
            <person name="Meyberg R."/>
            <person name="Vives C."/>
            <person name="Morata J."/>
            <person name="Symeonidi A."/>
            <person name="Hiss M."/>
            <person name="Muchero W."/>
            <person name="Kamisugi Y."/>
            <person name="Saleh O."/>
            <person name="Blanc G."/>
            <person name="Decker E.L."/>
            <person name="van Gessel N."/>
            <person name="Grimwood J."/>
            <person name="Hayes R.D."/>
            <person name="Graham S.W."/>
            <person name="Gunter L.E."/>
            <person name="McDaniel S.F."/>
            <person name="Hoernstein S.N.W."/>
            <person name="Larsson A."/>
            <person name="Li F.W."/>
            <person name="Perroud P.F."/>
            <person name="Phillips J."/>
            <person name="Ranjan P."/>
            <person name="Rokshar D.S."/>
            <person name="Rothfels C.J."/>
            <person name="Schneider L."/>
            <person name="Shu S."/>
            <person name="Stevenson D.W."/>
            <person name="Thummler F."/>
            <person name="Tillich M."/>
            <person name="Villarreal Aguilar J.C."/>
            <person name="Widiez T."/>
            <person name="Wong G.K."/>
            <person name="Wymore A."/>
            <person name="Zhang Y."/>
            <person name="Zimmer A.D."/>
            <person name="Quatrano R.S."/>
            <person name="Mayer K.F.X."/>
            <person name="Goodstein D."/>
            <person name="Casacuberta J.M."/>
            <person name="Vandepoele K."/>
            <person name="Reski R."/>
            <person name="Cuming A.C."/>
            <person name="Tuskan G.A."/>
            <person name="Maumus F."/>
            <person name="Salse J."/>
            <person name="Schmutz J."/>
            <person name="Rensing S.A."/>
        </authorList>
    </citation>
    <scope>NUCLEOTIDE SEQUENCE [LARGE SCALE GENOMIC DNA]</scope>
    <source>
        <strain evidence="2 3">cv. Gransden 2004</strain>
    </source>
</reference>
<reference evidence="2 3" key="1">
    <citation type="journal article" date="2008" name="Science">
        <title>The Physcomitrella genome reveals evolutionary insights into the conquest of land by plants.</title>
        <authorList>
            <person name="Rensing S."/>
            <person name="Lang D."/>
            <person name="Zimmer A."/>
            <person name="Terry A."/>
            <person name="Salamov A."/>
            <person name="Shapiro H."/>
            <person name="Nishiyama T."/>
            <person name="Perroud P.-F."/>
            <person name="Lindquist E."/>
            <person name="Kamisugi Y."/>
            <person name="Tanahashi T."/>
            <person name="Sakakibara K."/>
            <person name="Fujita T."/>
            <person name="Oishi K."/>
            <person name="Shin-I T."/>
            <person name="Kuroki Y."/>
            <person name="Toyoda A."/>
            <person name="Suzuki Y."/>
            <person name="Hashimoto A."/>
            <person name="Yamaguchi K."/>
            <person name="Sugano A."/>
            <person name="Kohara Y."/>
            <person name="Fujiyama A."/>
            <person name="Anterola A."/>
            <person name="Aoki S."/>
            <person name="Ashton N."/>
            <person name="Barbazuk W.B."/>
            <person name="Barker E."/>
            <person name="Bennetzen J."/>
            <person name="Bezanilla M."/>
            <person name="Blankenship R."/>
            <person name="Cho S.H."/>
            <person name="Dutcher S."/>
            <person name="Estelle M."/>
            <person name="Fawcett J.A."/>
            <person name="Gundlach H."/>
            <person name="Hanada K."/>
            <person name="Heyl A."/>
            <person name="Hicks K.A."/>
            <person name="Hugh J."/>
            <person name="Lohr M."/>
            <person name="Mayer K."/>
            <person name="Melkozernov A."/>
            <person name="Murata T."/>
            <person name="Nelson D."/>
            <person name="Pils B."/>
            <person name="Prigge M."/>
            <person name="Reiss B."/>
            <person name="Renner T."/>
            <person name="Rombauts S."/>
            <person name="Rushton P."/>
            <person name="Sanderfoot A."/>
            <person name="Schween G."/>
            <person name="Shiu S.-H."/>
            <person name="Stueber K."/>
            <person name="Theodoulou F.L."/>
            <person name="Tu H."/>
            <person name="Van de Peer Y."/>
            <person name="Verrier P.J."/>
            <person name="Waters E."/>
            <person name="Wood A."/>
            <person name="Yang L."/>
            <person name="Cove D."/>
            <person name="Cuming A."/>
            <person name="Hasebe M."/>
            <person name="Lucas S."/>
            <person name="Mishler D.B."/>
            <person name="Reski R."/>
            <person name="Grigoriev I."/>
            <person name="Quatrano R.S."/>
            <person name="Boore J.L."/>
        </authorList>
    </citation>
    <scope>NUCLEOTIDE SEQUENCE [LARGE SCALE GENOMIC DNA]</scope>
    <source>
        <strain evidence="2 3">cv. Gransden 2004</strain>
    </source>
</reference>
<accession>A0A7I3ZMU3</accession>
<organism evidence="2 3">
    <name type="scientific">Physcomitrium patens</name>
    <name type="common">Spreading-leaved earth moss</name>
    <name type="synonym">Physcomitrella patens</name>
    <dbReference type="NCBI Taxonomy" id="3218"/>
    <lineage>
        <taxon>Eukaryota</taxon>
        <taxon>Viridiplantae</taxon>
        <taxon>Streptophyta</taxon>
        <taxon>Embryophyta</taxon>
        <taxon>Bryophyta</taxon>
        <taxon>Bryophytina</taxon>
        <taxon>Bryopsida</taxon>
        <taxon>Funariidae</taxon>
        <taxon>Funariales</taxon>
        <taxon>Funariaceae</taxon>
        <taxon>Physcomitrium</taxon>
    </lineage>
</organism>
<evidence type="ECO:0008006" key="4">
    <source>
        <dbReference type="Google" id="ProtNLM"/>
    </source>
</evidence>
<reference evidence="2" key="3">
    <citation type="submission" date="2020-12" db="UniProtKB">
        <authorList>
            <consortium name="EnsemblPlants"/>
        </authorList>
    </citation>
    <scope>IDENTIFICATION</scope>
</reference>
<feature type="signal peptide" evidence="1">
    <location>
        <begin position="1"/>
        <end position="21"/>
    </location>
</feature>
<dbReference type="EnsemblPlants" id="Pp3c23_3890V3.2">
    <property type="protein sequence ID" value="PAC:32948910.CDS.1"/>
    <property type="gene ID" value="Pp3c23_3890"/>
</dbReference>
<sequence length="68" mass="8412">MVTLFWRFFVLFLMIENYSWKEISLFIYFLFETLQHQSYTTSQLYNNLIFLKKNSAIKRVSKRDSKLM</sequence>
<evidence type="ECO:0000256" key="1">
    <source>
        <dbReference type="SAM" id="SignalP"/>
    </source>
</evidence>
<keyword evidence="3" id="KW-1185">Reference proteome</keyword>
<keyword evidence="1" id="KW-0732">Signal</keyword>
<evidence type="ECO:0000313" key="3">
    <source>
        <dbReference type="Proteomes" id="UP000006727"/>
    </source>
</evidence>
<gene>
    <name evidence="2" type="primary">LOC112276091</name>
</gene>
<dbReference type="AlphaFoldDB" id="A0A7I3ZMU3"/>
<name>A0A7I3ZMU3_PHYPA</name>
<dbReference type="EMBL" id="ABEU02000023">
    <property type="status" value="NOT_ANNOTATED_CDS"/>
    <property type="molecule type" value="Genomic_DNA"/>
</dbReference>
<evidence type="ECO:0000313" key="2">
    <source>
        <dbReference type="EnsemblPlants" id="PAC:32948910.CDS.1"/>
    </source>
</evidence>